<proteinExistence type="predicted"/>
<dbReference type="Proteomes" id="UP000050443">
    <property type="component" value="Unassembled WGS sequence"/>
</dbReference>
<organism evidence="1 2">
    <name type="scientific">Flavobacterium aquidurense</name>
    <dbReference type="NCBI Taxonomy" id="362413"/>
    <lineage>
        <taxon>Bacteria</taxon>
        <taxon>Pseudomonadati</taxon>
        <taxon>Bacteroidota</taxon>
        <taxon>Flavobacteriia</taxon>
        <taxon>Flavobacteriales</taxon>
        <taxon>Flavobacteriaceae</taxon>
        <taxon>Flavobacterium</taxon>
    </lineage>
</organism>
<dbReference type="RefSeq" id="WP_055092764.1">
    <property type="nucleotide sequence ID" value="NZ_JRLF01000006.1"/>
</dbReference>
<sequence length="185" mass="21175">MKKSPENKPVKVLVNGEISSKNKINNAGIVLLNSYITMLFERLQLTHDKKFTSLENQKNAVQYLQYVVTGSTETEEVNLMLNKILCGLSPTDSVPEKIEPSNENKNLIEGLIQAMVSYWTAIGQSSIKGFRSNWLIRDGLLSELDDKWELVLERKAYDVLISRSPFSFSVIKYPWMNKPLYVTWV</sequence>
<dbReference type="OrthoDB" id="1488184at2"/>
<protein>
    <submittedName>
        <fullName evidence="1">Uncharacterized protein</fullName>
    </submittedName>
</protein>
<dbReference type="EMBL" id="JRLF01000006">
    <property type="protein sequence ID" value="KQB42697.1"/>
    <property type="molecule type" value="Genomic_DNA"/>
</dbReference>
<reference evidence="1 2" key="1">
    <citation type="submission" date="2014-09" db="EMBL/GenBank/DDBJ databases">
        <title>Genome sequence of Flavobacterium aquidurense RC62.</title>
        <authorList>
            <person name="Kim J.F."/>
            <person name="Kwak M.-J."/>
        </authorList>
    </citation>
    <scope>NUCLEOTIDE SEQUENCE [LARGE SCALE GENOMIC DNA]</scope>
    <source>
        <strain evidence="1 2">RC62</strain>
    </source>
</reference>
<name>A0A0Q0RYX3_9FLAO</name>
<dbReference type="Pfam" id="PF19268">
    <property type="entry name" value="CIS_TMP"/>
    <property type="match status" value="1"/>
</dbReference>
<dbReference type="AlphaFoldDB" id="A0A0Q0RYX3"/>
<dbReference type="InterPro" id="IPR045538">
    <property type="entry name" value="CIS_TMP"/>
</dbReference>
<dbReference type="PATRIC" id="fig|362413.3.peg.3629"/>
<accession>A0A0Q0RYX3</accession>
<evidence type="ECO:0000313" key="2">
    <source>
        <dbReference type="Proteomes" id="UP000050443"/>
    </source>
</evidence>
<comment type="caution">
    <text evidence="1">The sequence shown here is derived from an EMBL/GenBank/DDBJ whole genome shotgun (WGS) entry which is preliminary data.</text>
</comment>
<gene>
    <name evidence="1" type="ORF">RC62_3704</name>
</gene>
<evidence type="ECO:0000313" key="1">
    <source>
        <dbReference type="EMBL" id="KQB42697.1"/>
    </source>
</evidence>
<dbReference type="STRING" id="362413.RC62_3704"/>